<keyword evidence="3" id="KW-1185">Reference proteome</keyword>
<protein>
    <submittedName>
        <fullName evidence="2">Uncharacterized protein</fullName>
    </submittedName>
</protein>
<dbReference type="Proteomes" id="UP000053328">
    <property type="component" value="Unassembled WGS sequence"/>
</dbReference>
<dbReference type="OrthoDB" id="3643156at2759"/>
<proteinExistence type="predicted"/>
<dbReference type="HOGENOM" id="CLU_055668_0_0_1"/>
<feature type="compositionally biased region" description="Basic and acidic residues" evidence="1">
    <location>
        <begin position="7"/>
        <end position="16"/>
    </location>
</feature>
<evidence type="ECO:0000313" key="2">
    <source>
        <dbReference type="EMBL" id="KIW21058.1"/>
    </source>
</evidence>
<dbReference type="VEuPathDB" id="FungiDB:PV08_01637"/>
<reference evidence="2 3" key="1">
    <citation type="submission" date="2015-01" db="EMBL/GenBank/DDBJ databases">
        <title>The Genome Sequence of Exophiala spinifera CBS89968.</title>
        <authorList>
            <consortium name="The Broad Institute Genomics Platform"/>
            <person name="Cuomo C."/>
            <person name="de Hoog S."/>
            <person name="Gorbushina A."/>
            <person name="Stielow B."/>
            <person name="Teixiera M."/>
            <person name="Abouelleil A."/>
            <person name="Chapman S.B."/>
            <person name="Priest M."/>
            <person name="Young S.K."/>
            <person name="Wortman J."/>
            <person name="Nusbaum C."/>
            <person name="Birren B."/>
        </authorList>
    </citation>
    <scope>NUCLEOTIDE SEQUENCE [LARGE SCALE GENOMIC DNA]</scope>
    <source>
        <strain evidence="2 3">CBS 89968</strain>
    </source>
</reference>
<gene>
    <name evidence="2" type="ORF">PV08_01637</name>
</gene>
<organism evidence="2 3">
    <name type="scientific">Exophiala spinifera</name>
    <dbReference type="NCBI Taxonomy" id="91928"/>
    <lineage>
        <taxon>Eukaryota</taxon>
        <taxon>Fungi</taxon>
        <taxon>Dikarya</taxon>
        <taxon>Ascomycota</taxon>
        <taxon>Pezizomycotina</taxon>
        <taxon>Eurotiomycetes</taxon>
        <taxon>Chaetothyriomycetidae</taxon>
        <taxon>Chaetothyriales</taxon>
        <taxon>Herpotrichiellaceae</taxon>
        <taxon>Exophiala</taxon>
    </lineage>
</organism>
<feature type="region of interest" description="Disordered" evidence="1">
    <location>
        <begin position="1"/>
        <end position="31"/>
    </location>
</feature>
<accession>A0A0D2BQ50</accession>
<evidence type="ECO:0000313" key="3">
    <source>
        <dbReference type="Proteomes" id="UP000053328"/>
    </source>
</evidence>
<dbReference type="RefSeq" id="XP_016241274.1">
    <property type="nucleotide sequence ID" value="XM_016375998.1"/>
</dbReference>
<dbReference type="AlphaFoldDB" id="A0A0D2BQ50"/>
<name>A0A0D2BQ50_9EURO</name>
<dbReference type="EMBL" id="KN847492">
    <property type="protein sequence ID" value="KIW21058.1"/>
    <property type="molecule type" value="Genomic_DNA"/>
</dbReference>
<dbReference type="STRING" id="91928.A0A0D2BQ50"/>
<sequence length="269" mass="29764">MVPTETFKIKDASRQAERRRRKSQGLPASPDVGVLADMVSSLRHEAEEHLGHGVPSALAATPNLAALYREDIEDAFEYLSLKFLHNPNPHLPLFREPAAVYAGHGFGICRHPFDSHSCLDELLKMPDTSVLTVLYTRSVLGVEICELASAYRYVPYPTSPTSMDFSLGSDARHDNPDEWYYWQAVRERVLTAIAVNWPNNKPSKLFLMGESAGDLMFRIILEDTVVGALGYNPDAYPGHEVFGAARGAAVLASRGGYFWNSTQSPLILA</sequence>
<dbReference type="GeneID" id="27328720"/>
<evidence type="ECO:0000256" key="1">
    <source>
        <dbReference type="SAM" id="MobiDB-lite"/>
    </source>
</evidence>